<dbReference type="AlphaFoldDB" id="A0A061RBL3"/>
<dbReference type="EMBL" id="GBEZ01018300">
    <property type="protein sequence ID" value="JAC68124.1"/>
    <property type="molecule type" value="Transcribed_RNA"/>
</dbReference>
<feature type="region of interest" description="Disordered" evidence="1">
    <location>
        <begin position="146"/>
        <end position="167"/>
    </location>
</feature>
<proteinExistence type="predicted"/>
<accession>A0A061RBL3</accession>
<gene>
    <name evidence="2" type="ORF">TSPGSL018_9477</name>
</gene>
<evidence type="ECO:0000313" key="2">
    <source>
        <dbReference type="EMBL" id="JAC68124.1"/>
    </source>
</evidence>
<name>A0A061RBL3_9CHLO</name>
<sequence>MIPVPDGWLVSRTTLLSARVRITGNVEGQGTSLSAARALSQLSDQVTSSPGGEFSSGNLLLVGVVYAHREGICGNGFCEVGERPVEGGSQSLAKDPCASDCPLEIMPCPGPSNSTPMCSICTPLGFAGATSATRGTTAASALRDSTATALGGAPQRAPLWQSARRRQ</sequence>
<reference evidence="2" key="1">
    <citation type="submission" date="2014-05" db="EMBL/GenBank/DDBJ databases">
        <title>The transcriptome of the halophilic microalga Tetraselmis sp. GSL018 isolated from the Great Salt Lake, Utah.</title>
        <authorList>
            <person name="Jinkerson R.E."/>
            <person name="D'Adamo S."/>
            <person name="Posewitz M.C."/>
        </authorList>
    </citation>
    <scope>NUCLEOTIDE SEQUENCE</scope>
    <source>
        <strain evidence="2">GSL018</strain>
    </source>
</reference>
<protein>
    <submittedName>
        <fullName evidence="2">Uncharacterized protein</fullName>
    </submittedName>
</protein>
<organism evidence="2">
    <name type="scientific">Tetraselmis sp. GSL018</name>
    <dbReference type="NCBI Taxonomy" id="582737"/>
    <lineage>
        <taxon>Eukaryota</taxon>
        <taxon>Viridiplantae</taxon>
        <taxon>Chlorophyta</taxon>
        <taxon>core chlorophytes</taxon>
        <taxon>Chlorodendrophyceae</taxon>
        <taxon>Chlorodendrales</taxon>
        <taxon>Chlorodendraceae</taxon>
        <taxon>Tetraselmis</taxon>
    </lineage>
</organism>
<evidence type="ECO:0000256" key="1">
    <source>
        <dbReference type="SAM" id="MobiDB-lite"/>
    </source>
</evidence>